<dbReference type="Pfam" id="PF19318">
    <property type="entry name" value="DUF5918"/>
    <property type="match status" value="2"/>
</dbReference>
<feature type="region of interest" description="Disordered" evidence="1">
    <location>
        <begin position="577"/>
        <end position="606"/>
    </location>
</feature>
<keyword evidence="4" id="KW-1185">Reference proteome</keyword>
<feature type="compositionally biased region" description="Basic residues" evidence="1">
    <location>
        <begin position="590"/>
        <end position="603"/>
    </location>
</feature>
<feature type="region of interest" description="Disordered" evidence="1">
    <location>
        <begin position="622"/>
        <end position="653"/>
    </location>
</feature>
<dbReference type="InterPro" id="IPR045696">
    <property type="entry name" value="Ubox5_N"/>
</dbReference>
<dbReference type="GO" id="GO:0000209">
    <property type="term" value="P:protein polyubiquitination"/>
    <property type="evidence" value="ECO:0007669"/>
    <property type="project" value="TreeGrafter"/>
</dbReference>
<feature type="compositionally biased region" description="Low complexity" evidence="1">
    <location>
        <begin position="624"/>
        <end position="643"/>
    </location>
</feature>
<evidence type="ECO:0000256" key="1">
    <source>
        <dbReference type="SAM" id="MobiDB-lite"/>
    </source>
</evidence>
<evidence type="ECO:0000313" key="4">
    <source>
        <dbReference type="Proteomes" id="UP000695562"/>
    </source>
</evidence>
<organism evidence="3 4">
    <name type="scientific">Polysphondylium violaceum</name>
    <dbReference type="NCBI Taxonomy" id="133409"/>
    <lineage>
        <taxon>Eukaryota</taxon>
        <taxon>Amoebozoa</taxon>
        <taxon>Evosea</taxon>
        <taxon>Eumycetozoa</taxon>
        <taxon>Dictyostelia</taxon>
        <taxon>Dictyosteliales</taxon>
        <taxon>Dictyosteliaceae</taxon>
        <taxon>Polysphondylium</taxon>
    </lineage>
</organism>
<dbReference type="InterPro" id="IPR039925">
    <property type="entry name" value="RNF37_RING-Ubox"/>
</dbReference>
<dbReference type="SMART" id="SM00504">
    <property type="entry name" value="Ubox"/>
    <property type="match status" value="1"/>
</dbReference>
<comment type="caution">
    <text evidence="3">The sequence shown here is derived from an EMBL/GenBank/DDBJ whole genome shotgun (WGS) entry which is preliminary data.</text>
</comment>
<reference evidence="3" key="1">
    <citation type="submission" date="2020-01" db="EMBL/GenBank/DDBJ databases">
        <title>Development of genomics and gene disruption for Polysphondylium violaceum indicates a role for the polyketide synthase stlB in stalk morphogenesis.</title>
        <authorList>
            <person name="Narita B."/>
            <person name="Kawabe Y."/>
            <person name="Kin K."/>
            <person name="Saito T."/>
            <person name="Gibbs R."/>
            <person name="Kuspa A."/>
            <person name="Muzny D."/>
            <person name="Queller D."/>
            <person name="Richards S."/>
            <person name="Strassman J."/>
            <person name="Sucgang R."/>
            <person name="Worley K."/>
            <person name="Schaap P."/>
        </authorList>
    </citation>
    <scope>NUCLEOTIDE SEQUENCE</scope>
    <source>
        <strain evidence="3">QSvi11</strain>
    </source>
</reference>
<gene>
    <name evidence="3" type="ORF">CYY_005966</name>
</gene>
<dbReference type="GO" id="GO:0005634">
    <property type="term" value="C:nucleus"/>
    <property type="evidence" value="ECO:0007669"/>
    <property type="project" value="TreeGrafter"/>
</dbReference>
<name>A0A8J4PTF2_9MYCE</name>
<dbReference type="EMBL" id="AJWJ01000253">
    <property type="protein sequence ID" value="KAF2072725.1"/>
    <property type="molecule type" value="Genomic_DNA"/>
</dbReference>
<accession>A0A8J4PTF2</accession>
<dbReference type="OrthoDB" id="20295at2759"/>
<protein>
    <recommendedName>
        <fullName evidence="2">U-box domain-containing protein</fullName>
    </recommendedName>
</protein>
<dbReference type="Proteomes" id="UP000695562">
    <property type="component" value="Unassembled WGS sequence"/>
</dbReference>
<dbReference type="AlphaFoldDB" id="A0A8J4PTF2"/>
<sequence>MYFGNSNMSHGNNQYHQQQQQQINNIPLVNFANHQLGAKIYCDGLAFSEEYPIESLLQPELVQSHGYLASSFVKTPLDITISLPYPIDLERIGINSKVKTCVSQSISFYVSELTMDEINIKSNSNNGNINMMDIVGNSSRSIPPFKPQPQQLQPQSSMLSVGKTDLSKERYPSNSPNKIAQQKYSHQQFKIVGSVDNLHLHDHLVKYVCNSDFKSSPIPNQLESKIRNPNEQIKFFHSNKNLLVNVKSIRIRILKVFQSSCPALGAIEIWGIPSRLNSMETVEKIYTINSNCQQQQLQQQIQQHNVQLNNNNSLFGNNSLLSNFVNSNSSNSSSNNNSNNNSHVKNNGLNIPSLPIVIDVDSDMDMDMGSAKSHNNSNQNNLNHFKSDNPLSQSISEFSIETFLKDHPEITTNEAGIPSMFLDPITLEMMTDPVILPSGNVVNRTTIEKHFQNSFFTDPFTGIRMRLTEIQTHHVLWNQIQAFLNEKKKRKRLLKSNSQILKNQIQMNMQPQIGSPLDSLPPAQAIFELDESHSSLSLSSSSCSSLSTEGFQGLNISGNDLHTANHLYQFQQQQQNQHFPFGSPPNDHHHQQHHHYQQHHQYHQHQQQQKLFVNIENNGIVLPSSTTPTTTTTTTTATTNSSTINLSDSGGVHPPGRHPLTKIESQGSFVELPIKKHRR</sequence>
<dbReference type="GO" id="GO:0034450">
    <property type="term" value="F:ubiquitin-ubiquitin ligase activity"/>
    <property type="evidence" value="ECO:0007669"/>
    <property type="project" value="TreeGrafter"/>
</dbReference>
<evidence type="ECO:0000259" key="2">
    <source>
        <dbReference type="PROSITE" id="PS51698"/>
    </source>
</evidence>
<dbReference type="GO" id="GO:0031625">
    <property type="term" value="F:ubiquitin protein ligase binding"/>
    <property type="evidence" value="ECO:0007669"/>
    <property type="project" value="TreeGrafter"/>
</dbReference>
<dbReference type="InterPro" id="IPR013083">
    <property type="entry name" value="Znf_RING/FYVE/PHD"/>
</dbReference>
<feature type="region of interest" description="Disordered" evidence="1">
    <location>
        <begin position="326"/>
        <end position="348"/>
    </location>
</feature>
<dbReference type="InterPro" id="IPR003613">
    <property type="entry name" value="Ubox_domain"/>
</dbReference>
<dbReference type="SUPFAM" id="SSF57850">
    <property type="entry name" value="RING/U-box"/>
    <property type="match status" value="1"/>
</dbReference>
<dbReference type="PROSITE" id="PS51698">
    <property type="entry name" value="U_BOX"/>
    <property type="match status" value="1"/>
</dbReference>
<dbReference type="Gene3D" id="3.30.40.10">
    <property type="entry name" value="Zinc/RING finger domain, C3HC4 (zinc finger)"/>
    <property type="match status" value="1"/>
</dbReference>
<dbReference type="PANTHER" id="PTHR13492:SF2">
    <property type="entry name" value="RING FINGER PROTEIN 37"/>
    <property type="match status" value="1"/>
</dbReference>
<feature type="domain" description="U-box" evidence="2">
    <location>
        <begin position="416"/>
        <end position="490"/>
    </location>
</feature>
<feature type="region of interest" description="Disordered" evidence="1">
    <location>
        <begin position="140"/>
        <end position="159"/>
    </location>
</feature>
<dbReference type="InterPro" id="IPR039847">
    <property type="entry name" value="Ubox5"/>
</dbReference>
<dbReference type="CDD" id="cd16660">
    <property type="entry name" value="RING-Ubox_RNF37"/>
    <property type="match status" value="1"/>
</dbReference>
<evidence type="ECO:0000313" key="3">
    <source>
        <dbReference type="EMBL" id="KAF2072725.1"/>
    </source>
</evidence>
<dbReference type="Pfam" id="PF04564">
    <property type="entry name" value="U-box"/>
    <property type="match status" value="1"/>
</dbReference>
<dbReference type="PANTHER" id="PTHR13492">
    <property type="entry name" value="RING FINGER PROTEIN 37"/>
    <property type="match status" value="1"/>
</dbReference>
<proteinExistence type="predicted"/>